<keyword evidence="2" id="KW-1185">Reference proteome</keyword>
<dbReference type="EMBL" id="FZQA01000008">
    <property type="protein sequence ID" value="SNT75448.1"/>
    <property type="molecule type" value="Genomic_DNA"/>
</dbReference>
<evidence type="ECO:0000313" key="2">
    <source>
        <dbReference type="Proteomes" id="UP000198346"/>
    </source>
</evidence>
<reference evidence="1 2" key="1">
    <citation type="submission" date="2017-07" db="EMBL/GenBank/DDBJ databases">
        <authorList>
            <person name="Sun Z.S."/>
            <person name="Albrecht U."/>
            <person name="Echele G."/>
            <person name="Lee C.C."/>
        </authorList>
    </citation>
    <scope>NUCLEOTIDE SEQUENCE [LARGE SCALE GENOMIC DNA]</scope>
    <source>
        <strain evidence="1 2">CGMCC 1.12710</strain>
    </source>
</reference>
<proteinExistence type="predicted"/>
<organism evidence="1 2">
    <name type="scientific">Amphiplicatus metriothermophilus</name>
    <dbReference type="NCBI Taxonomy" id="1519374"/>
    <lineage>
        <taxon>Bacteria</taxon>
        <taxon>Pseudomonadati</taxon>
        <taxon>Pseudomonadota</taxon>
        <taxon>Alphaproteobacteria</taxon>
        <taxon>Parvularculales</taxon>
        <taxon>Parvularculaceae</taxon>
        <taxon>Amphiplicatus</taxon>
    </lineage>
</organism>
<sequence>MTARDVQALCEKALVHHRALRHGEGRPLLAEASRRGHPEAAYGYAVCLARGLGGPVDKAAAG</sequence>
<dbReference type="RefSeq" id="WP_143266026.1">
    <property type="nucleotide sequence ID" value="NZ_FZQA01000008.1"/>
</dbReference>
<accession>A0A239PZE3</accession>
<gene>
    <name evidence="1" type="ORF">SAMN06297382_2744</name>
</gene>
<evidence type="ECO:0000313" key="1">
    <source>
        <dbReference type="EMBL" id="SNT75448.1"/>
    </source>
</evidence>
<dbReference type="AlphaFoldDB" id="A0A239PZE3"/>
<protein>
    <submittedName>
        <fullName evidence="1">Uncharacterized protein</fullName>
    </submittedName>
</protein>
<dbReference type="Proteomes" id="UP000198346">
    <property type="component" value="Unassembled WGS sequence"/>
</dbReference>
<name>A0A239PZE3_9PROT</name>